<protein>
    <recommendedName>
        <fullName evidence="4">Kelch domain-containing protein 10</fullName>
    </recommendedName>
</protein>
<evidence type="ECO:0000256" key="4">
    <source>
        <dbReference type="ARBA" id="ARBA00041041"/>
    </source>
</evidence>
<dbReference type="PANTHER" id="PTHR46428:SF1">
    <property type="entry name" value="KELCH DOMAIN-CONTAINING PROTEIN 10"/>
    <property type="match status" value="1"/>
</dbReference>
<dbReference type="InterPro" id="IPR015915">
    <property type="entry name" value="Kelch-typ_b-propeller"/>
</dbReference>
<evidence type="ECO:0000313" key="6">
    <source>
        <dbReference type="WBParaSite" id="TMUE_0000001527.1"/>
    </source>
</evidence>
<dbReference type="Gene3D" id="2.120.10.80">
    <property type="entry name" value="Kelch-type beta propeller"/>
    <property type="match status" value="2"/>
</dbReference>
<reference evidence="5" key="1">
    <citation type="submission" date="2013-11" db="EMBL/GenBank/DDBJ databases">
        <authorList>
            <person name="Aslett M."/>
        </authorList>
    </citation>
    <scope>NUCLEOTIDE SEQUENCE [LARGE SCALE GENOMIC DNA]</scope>
    <source>
        <strain evidence="5">Edinburgh</strain>
    </source>
</reference>
<name>A0A5S6Q3J5_TRIMR</name>
<organism evidence="5 6">
    <name type="scientific">Trichuris muris</name>
    <name type="common">Mouse whipworm</name>
    <dbReference type="NCBI Taxonomy" id="70415"/>
    <lineage>
        <taxon>Eukaryota</taxon>
        <taxon>Metazoa</taxon>
        <taxon>Ecdysozoa</taxon>
        <taxon>Nematoda</taxon>
        <taxon>Enoplea</taxon>
        <taxon>Dorylaimia</taxon>
        <taxon>Trichinellida</taxon>
        <taxon>Trichuridae</taxon>
        <taxon>Trichuris</taxon>
    </lineage>
</organism>
<evidence type="ECO:0000313" key="5">
    <source>
        <dbReference type="Proteomes" id="UP000046395"/>
    </source>
</evidence>
<keyword evidence="5" id="KW-1185">Reference proteome</keyword>
<dbReference type="PANTHER" id="PTHR46428">
    <property type="entry name" value="KELCH DOMAIN-CONTAINING PROTEIN 10"/>
    <property type="match status" value="1"/>
</dbReference>
<dbReference type="InterPro" id="IPR006652">
    <property type="entry name" value="Kelch_1"/>
</dbReference>
<keyword evidence="1" id="KW-0880">Kelch repeat</keyword>
<dbReference type="GO" id="GO:0032874">
    <property type="term" value="P:positive regulation of stress-activated MAPK cascade"/>
    <property type="evidence" value="ECO:0007669"/>
    <property type="project" value="TreeGrafter"/>
</dbReference>
<sequence>MNTDLWNERAGQTAWLPVLNEIWKLNLLTNEWTRMKPFGEWPTHLVSHSMLLKENVILLFGGGTIPFSYNTSNDLHVLSLNTLTWRRLNCIGTIPTPRYGHAMAIVNGVLYMCGGTDGHEFSMDVYSLPLRSGKLEWTRHETERNITGRYQLAIIPFQNTLIMLGGSNNNQIFGMEEIDAYNISSRVWERLHMLGDNANGYPQSRKYHAVAVVGSVAYMCGGCSDSVVYDDIWALNMGTRKWKKFSISLPHPLFFHACSVTPTGCLVIYGGILSLNDGKRNADVFKVWVKPQPLKVAAIEALQKRFPNMRYLPATLLRLLNIPEEMINWLQDRVI</sequence>
<reference evidence="5" key="2">
    <citation type="submission" date="2014-03" db="EMBL/GenBank/DDBJ databases">
        <title>The whipworm genome and dual-species transcriptomics of an intimate host-pathogen interaction.</title>
        <authorList>
            <person name="Foth B.J."/>
            <person name="Tsai I.J."/>
            <person name="Reid A.J."/>
            <person name="Bancroft A.J."/>
            <person name="Nichol S."/>
            <person name="Tracey A."/>
            <person name="Holroyd N."/>
            <person name="Cotton J.A."/>
            <person name="Stanley E.J."/>
            <person name="Zarowiecki M."/>
            <person name="Liu J.Z."/>
            <person name="Huckvale T."/>
            <person name="Cooper P.J."/>
            <person name="Grencis R.K."/>
            <person name="Berriman M."/>
        </authorList>
    </citation>
    <scope>NUCLEOTIDE SEQUENCE [LARGE SCALE GENOMIC DNA]</scope>
    <source>
        <strain evidence="5">Edinburgh</strain>
    </source>
</reference>
<evidence type="ECO:0000256" key="3">
    <source>
        <dbReference type="ARBA" id="ARBA00038487"/>
    </source>
</evidence>
<accession>A0A5S6Q3J5</accession>
<evidence type="ECO:0000256" key="1">
    <source>
        <dbReference type="ARBA" id="ARBA00022441"/>
    </source>
</evidence>
<evidence type="ECO:0000256" key="2">
    <source>
        <dbReference type="ARBA" id="ARBA00022737"/>
    </source>
</evidence>
<dbReference type="Proteomes" id="UP000046395">
    <property type="component" value="Unassembled WGS sequence"/>
</dbReference>
<dbReference type="WBParaSite" id="TMUE_2000006991.1">
    <property type="protein sequence ID" value="TMUE_2000006991.1"/>
    <property type="gene ID" value="WBGene00286119"/>
</dbReference>
<comment type="similarity">
    <text evidence="3">Belongs to the KLHDC10 family.</text>
</comment>
<dbReference type="Pfam" id="PF24681">
    <property type="entry name" value="Kelch_KLHDC2_KLHL20_DRC7"/>
    <property type="match status" value="1"/>
</dbReference>
<proteinExistence type="inferred from homology"/>
<dbReference type="AlphaFoldDB" id="A0A5S6Q3J5"/>
<evidence type="ECO:0000313" key="7">
    <source>
        <dbReference type="WBParaSite" id="TMUE_2000006991.1"/>
    </source>
</evidence>
<dbReference type="WBParaSite" id="TMUE_0000001527.1">
    <property type="protein sequence ID" value="TMUE_0000001527.1"/>
    <property type="gene ID" value="WBGene00297417"/>
</dbReference>
<dbReference type="STRING" id="70415.A0A5S6Q3J5"/>
<dbReference type="SUPFAM" id="SSF117281">
    <property type="entry name" value="Kelch motif"/>
    <property type="match status" value="1"/>
</dbReference>
<dbReference type="Pfam" id="PF01344">
    <property type="entry name" value="Kelch_1"/>
    <property type="match status" value="1"/>
</dbReference>
<keyword evidence="2" id="KW-0677">Repeat</keyword>
<dbReference type="InterPro" id="IPR052125">
    <property type="entry name" value="KLHDC10"/>
</dbReference>
<reference evidence="6 7" key="3">
    <citation type="submission" date="2019-12" db="UniProtKB">
        <authorList>
            <consortium name="WormBaseParasite"/>
        </authorList>
    </citation>
    <scope>IDENTIFICATION</scope>
</reference>